<dbReference type="GO" id="GO:0006046">
    <property type="term" value="P:N-acetylglucosamine catabolic process"/>
    <property type="evidence" value="ECO:0007669"/>
    <property type="project" value="TreeGrafter"/>
</dbReference>
<comment type="caution">
    <text evidence="3">The sequence shown here is derived from an EMBL/GenBank/DDBJ whole genome shotgun (WGS) entry which is preliminary data.</text>
</comment>
<dbReference type="InterPro" id="IPR037171">
    <property type="entry name" value="NagB/RpiA_transferase-like"/>
</dbReference>
<dbReference type="AlphaFoldDB" id="A0A917SCQ8"/>
<dbReference type="InterPro" id="IPR006148">
    <property type="entry name" value="Glc/Gal-6P_isomerase"/>
</dbReference>
<name>A0A917SCQ8_9ACTN</name>
<dbReference type="PANTHER" id="PTHR11280:SF6">
    <property type="entry name" value="GLUCOSAMINE-6-PHOSPHATE ISOMERASE NAGB"/>
    <property type="match status" value="1"/>
</dbReference>
<dbReference type="Pfam" id="PF01182">
    <property type="entry name" value="Glucosamine_iso"/>
    <property type="match status" value="1"/>
</dbReference>
<dbReference type="GO" id="GO:0006043">
    <property type="term" value="P:glucosamine catabolic process"/>
    <property type="evidence" value="ECO:0007669"/>
    <property type="project" value="TreeGrafter"/>
</dbReference>
<dbReference type="Gene3D" id="3.40.50.1360">
    <property type="match status" value="1"/>
</dbReference>
<dbReference type="GO" id="GO:0004342">
    <property type="term" value="F:glucosamine-6-phosphate deaminase activity"/>
    <property type="evidence" value="ECO:0007669"/>
    <property type="project" value="InterPro"/>
</dbReference>
<dbReference type="GO" id="GO:0019262">
    <property type="term" value="P:N-acetylneuraminate catabolic process"/>
    <property type="evidence" value="ECO:0007669"/>
    <property type="project" value="TreeGrafter"/>
</dbReference>
<proteinExistence type="predicted"/>
<reference evidence="3" key="2">
    <citation type="submission" date="2020-09" db="EMBL/GenBank/DDBJ databases">
        <authorList>
            <person name="Sun Q."/>
            <person name="Zhou Y."/>
        </authorList>
    </citation>
    <scope>NUCLEOTIDE SEQUENCE</scope>
    <source>
        <strain evidence="3">CGMCC 4.7306</strain>
    </source>
</reference>
<dbReference type="Proteomes" id="UP000613840">
    <property type="component" value="Unassembled WGS sequence"/>
</dbReference>
<evidence type="ECO:0000256" key="1">
    <source>
        <dbReference type="ARBA" id="ARBA00023277"/>
    </source>
</evidence>
<dbReference type="GO" id="GO:0042802">
    <property type="term" value="F:identical protein binding"/>
    <property type="evidence" value="ECO:0007669"/>
    <property type="project" value="TreeGrafter"/>
</dbReference>
<organism evidence="3 4">
    <name type="scientific">Microlunatus endophyticus</name>
    <dbReference type="NCBI Taxonomy" id="1716077"/>
    <lineage>
        <taxon>Bacteria</taxon>
        <taxon>Bacillati</taxon>
        <taxon>Actinomycetota</taxon>
        <taxon>Actinomycetes</taxon>
        <taxon>Propionibacteriales</taxon>
        <taxon>Propionibacteriaceae</taxon>
        <taxon>Microlunatus</taxon>
    </lineage>
</organism>
<gene>
    <name evidence="3" type="primary">nagB</name>
    <name evidence="3" type="ORF">GCM10011575_30560</name>
</gene>
<keyword evidence="1" id="KW-0119">Carbohydrate metabolism</keyword>
<accession>A0A917SCQ8</accession>
<dbReference type="GO" id="GO:0005737">
    <property type="term" value="C:cytoplasm"/>
    <property type="evidence" value="ECO:0007669"/>
    <property type="project" value="TreeGrafter"/>
</dbReference>
<evidence type="ECO:0000313" key="4">
    <source>
        <dbReference type="Proteomes" id="UP000613840"/>
    </source>
</evidence>
<dbReference type="PANTHER" id="PTHR11280">
    <property type="entry name" value="GLUCOSAMINE-6-PHOSPHATE ISOMERASE"/>
    <property type="match status" value="1"/>
</dbReference>
<reference evidence="3" key="1">
    <citation type="journal article" date="2014" name="Int. J. Syst. Evol. Microbiol.">
        <title>Complete genome sequence of Corynebacterium casei LMG S-19264T (=DSM 44701T), isolated from a smear-ripened cheese.</title>
        <authorList>
            <consortium name="US DOE Joint Genome Institute (JGI-PGF)"/>
            <person name="Walter F."/>
            <person name="Albersmeier A."/>
            <person name="Kalinowski J."/>
            <person name="Ruckert C."/>
        </authorList>
    </citation>
    <scope>NUCLEOTIDE SEQUENCE</scope>
    <source>
        <strain evidence="3">CGMCC 4.7306</strain>
    </source>
</reference>
<dbReference type="CDD" id="cd01399">
    <property type="entry name" value="GlcN6P_deaminase"/>
    <property type="match status" value="1"/>
</dbReference>
<sequence>MAIMTADDADQLDLRIFPDREQLGVAAAADIADELRAVLQAQRAARVIFASAPSQSETLAALAQEPGIDWSKVTAFHMDEYLGLPADAPQKFATWLRTTIFDRVPLGAVHYIDAEGLEQESADAYAALLEEAPIDIVCLGIGVNGHIAFNDPPVADFNDPALVKIVDLDEKSRVQQVQDGLFATVDDVPERAITLTVPMLMSGKRLFCMVPGELKAEALRATVNEWVSTNWPSTILRTHPRCTVYADTDAASLINQS</sequence>
<feature type="domain" description="Glucosamine/galactosamine-6-phosphate isomerase" evidence="2">
    <location>
        <begin position="18"/>
        <end position="237"/>
    </location>
</feature>
<dbReference type="InterPro" id="IPR004547">
    <property type="entry name" value="Glucosamine6P_isomerase"/>
</dbReference>
<evidence type="ECO:0000313" key="3">
    <source>
        <dbReference type="EMBL" id="GGL69888.1"/>
    </source>
</evidence>
<evidence type="ECO:0000259" key="2">
    <source>
        <dbReference type="Pfam" id="PF01182"/>
    </source>
</evidence>
<protein>
    <submittedName>
        <fullName evidence="3">Glucosamine-6-phosphate deaminase</fullName>
    </submittedName>
</protein>
<dbReference type="EMBL" id="BMMZ01000007">
    <property type="protein sequence ID" value="GGL69888.1"/>
    <property type="molecule type" value="Genomic_DNA"/>
</dbReference>
<dbReference type="GO" id="GO:0005975">
    <property type="term" value="P:carbohydrate metabolic process"/>
    <property type="evidence" value="ECO:0007669"/>
    <property type="project" value="InterPro"/>
</dbReference>
<keyword evidence="4" id="KW-1185">Reference proteome</keyword>
<dbReference type="SUPFAM" id="SSF100950">
    <property type="entry name" value="NagB/RpiA/CoA transferase-like"/>
    <property type="match status" value="1"/>
</dbReference>